<name>M2WX53_GALSU</name>
<dbReference type="InterPro" id="IPR015943">
    <property type="entry name" value="WD40/YVTN_repeat-like_dom_sf"/>
</dbReference>
<protein>
    <recommendedName>
        <fullName evidence="6">Anaphase-promoting complex subunit 4-like WD40 domain-containing protein</fullName>
    </recommendedName>
</protein>
<dbReference type="Gene3D" id="2.130.10.10">
    <property type="entry name" value="YVTN repeat-like/Quinoprotein amine dehydrogenase"/>
    <property type="match status" value="1"/>
</dbReference>
<dbReference type="SUPFAM" id="SSF82171">
    <property type="entry name" value="DPP6 N-terminal domain-like"/>
    <property type="match status" value="1"/>
</dbReference>
<dbReference type="GO" id="GO:0005680">
    <property type="term" value="C:anaphase-promoting complex"/>
    <property type="evidence" value="ECO:0007669"/>
    <property type="project" value="InterPro"/>
</dbReference>
<keyword evidence="1" id="KW-0132">Cell division</keyword>
<dbReference type="Pfam" id="PF12894">
    <property type="entry name" value="ANAPC4_WD40"/>
    <property type="match status" value="1"/>
</dbReference>
<dbReference type="OrthoDB" id="2110451at2759"/>
<dbReference type="PROSITE" id="PS50082">
    <property type="entry name" value="WD_REPEATS_2"/>
    <property type="match status" value="1"/>
</dbReference>
<keyword evidence="5" id="KW-0853">WD repeat</keyword>
<dbReference type="Proteomes" id="UP000030680">
    <property type="component" value="Unassembled WGS sequence"/>
</dbReference>
<dbReference type="PANTHER" id="PTHR13260">
    <property type="entry name" value="ANAPHASE PROMOTING COMPLEX SUBUNIT 4 APC4"/>
    <property type="match status" value="1"/>
</dbReference>
<dbReference type="GO" id="GO:0070979">
    <property type="term" value="P:protein K11-linked ubiquitination"/>
    <property type="evidence" value="ECO:0007669"/>
    <property type="project" value="TreeGrafter"/>
</dbReference>
<evidence type="ECO:0000313" key="7">
    <source>
        <dbReference type="EMBL" id="EME28600.1"/>
    </source>
</evidence>
<gene>
    <name evidence="7" type="ORF">Gasu_39760</name>
</gene>
<dbReference type="InterPro" id="IPR024789">
    <property type="entry name" value="APC4"/>
</dbReference>
<dbReference type="Gramene" id="EME28600">
    <property type="protein sequence ID" value="EME28600"/>
    <property type="gene ID" value="Gasu_39760"/>
</dbReference>
<feature type="repeat" description="WD" evidence="5">
    <location>
        <begin position="4"/>
        <end position="45"/>
    </location>
</feature>
<sequence>MIPFGQSTMTVTALEWSPDGNFIAVGRSDGRLNIFQLESDDSHFEQTVFPGDSVANLYWTDFEKDMGCIDPCYQELIQRERKEYISKQVLDKIPNTSSVLWLSSGSGWIRAFMHGRVPLLSLFESYPVSHLYFSRQGYLFYAFHSSSTRSITLQALSLDDSLQSWGGPFAWFAENVLQLDTSILHYQTSYQKILSTLKEIGQLVTEKWNVLKDMLKDYNEDVSHVREAFLSLINGQSLSVFTPYFVNHITLMGAERWKKQIQEKISQYLIPLMKQISIEIRQMLMRWSRLESFLQHQRKQRPDIFASIYDQSLEMKQRVVGLLYQWNEWKQCIFTYMERLVSFVDWFCYHARHFAQESGCMDGDSQSSSLPIKDVFKVILFLDINDTPEEVRKLKDIYPYPIDDDENVKWFSPTQEWMMSLDIDEWKEQWNDYYQKLESLKWNSLSHLVWTYSLVDVPPRWFLSSSQPITYRNERNAAIVIAYISPETQRVHCLWLKHNENRELSIHLSFAIPILEGSLYSILWYRDEYLLWCATTTEKENGAVSLWIGMNKISFDSQSDTLSMTHSCSIPLHELPQQVSISSSPSRNLFGYVSIISMNICLHGFSFP</sequence>
<evidence type="ECO:0000256" key="5">
    <source>
        <dbReference type="PROSITE-ProRule" id="PRU00221"/>
    </source>
</evidence>
<dbReference type="GO" id="GO:0034399">
    <property type="term" value="C:nuclear periphery"/>
    <property type="evidence" value="ECO:0007669"/>
    <property type="project" value="TreeGrafter"/>
</dbReference>
<proteinExistence type="predicted"/>
<evidence type="ECO:0000256" key="4">
    <source>
        <dbReference type="ARBA" id="ARBA00023306"/>
    </source>
</evidence>
<reference evidence="8" key="1">
    <citation type="journal article" date="2013" name="Science">
        <title>Gene transfer from bacteria and archaea facilitated evolution of an extremophilic eukaryote.</title>
        <authorList>
            <person name="Schonknecht G."/>
            <person name="Chen W.H."/>
            <person name="Ternes C.M."/>
            <person name="Barbier G.G."/>
            <person name="Shrestha R.P."/>
            <person name="Stanke M."/>
            <person name="Brautigam A."/>
            <person name="Baker B.J."/>
            <person name="Banfield J.F."/>
            <person name="Garavito R.M."/>
            <person name="Carr K."/>
            <person name="Wilkerson C."/>
            <person name="Rensing S.A."/>
            <person name="Gagneul D."/>
            <person name="Dickenson N.E."/>
            <person name="Oesterhelt C."/>
            <person name="Lercher M.J."/>
            <person name="Weber A.P."/>
        </authorList>
    </citation>
    <scope>NUCLEOTIDE SEQUENCE [LARGE SCALE GENOMIC DNA]</scope>
    <source>
        <strain evidence="8">074W</strain>
    </source>
</reference>
<keyword evidence="2" id="KW-0498">Mitosis</keyword>
<dbReference type="InterPro" id="IPR024977">
    <property type="entry name" value="Apc4-like_WD40_dom"/>
</dbReference>
<organism evidence="7 8">
    <name type="scientific">Galdieria sulphuraria</name>
    <name type="common">Red alga</name>
    <dbReference type="NCBI Taxonomy" id="130081"/>
    <lineage>
        <taxon>Eukaryota</taxon>
        <taxon>Rhodophyta</taxon>
        <taxon>Bangiophyceae</taxon>
        <taxon>Galdieriales</taxon>
        <taxon>Galdieriaceae</taxon>
        <taxon>Galdieria</taxon>
    </lineage>
</organism>
<evidence type="ECO:0000256" key="2">
    <source>
        <dbReference type="ARBA" id="ARBA00022776"/>
    </source>
</evidence>
<dbReference type="KEGG" id="gsl:Gasu_39760"/>
<dbReference type="RefSeq" id="XP_005705120.1">
    <property type="nucleotide sequence ID" value="XM_005705063.1"/>
</dbReference>
<dbReference type="PANTHER" id="PTHR13260:SF0">
    <property type="entry name" value="ANAPHASE-PROMOTING COMPLEX SUBUNIT 4"/>
    <property type="match status" value="1"/>
</dbReference>
<evidence type="ECO:0000259" key="6">
    <source>
        <dbReference type="Pfam" id="PF12894"/>
    </source>
</evidence>
<evidence type="ECO:0000313" key="8">
    <source>
        <dbReference type="Proteomes" id="UP000030680"/>
    </source>
</evidence>
<dbReference type="GO" id="GO:0051301">
    <property type="term" value="P:cell division"/>
    <property type="evidence" value="ECO:0007669"/>
    <property type="project" value="UniProtKB-KW"/>
</dbReference>
<accession>M2WX53</accession>
<keyword evidence="4" id="KW-0131">Cell cycle</keyword>
<dbReference type="GeneID" id="17087459"/>
<dbReference type="InterPro" id="IPR001680">
    <property type="entry name" value="WD40_rpt"/>
</dbReference>
<dbReference type="EMBL" id="KB454518">
    <property type="protein sequence ID" value="EME28600.1"/>
    <property type="molecule type" value="Genomic_DNA"/>
</dbReference>
<keyword evidence="3" id="KW-0833">Ubl conjugation pathway</keyword>
<dbReference type="AlphaFoldDB" id="M2WX53"/>
<feature type="domain" description="Anaphase-promoting complex subunit 4-like WD40" evidence="6">
    <location>
        <begin position="7"/>
        <end position="60"/>
    </location>
</feature>
<evidence type="ECO:0000256" key="1">
    <source>
        <dbReference type="ARBA" id="ARBA00022618"/>
    </source>
</evidence>
<keyword evidence="8" id="KW-1185">Reference proteome</keyword>
<dbReference type="GO" id="GO:0031145">
    <property type="term" value="P:anaphase-promoting complex-dependent catabolic process"/>
    <property type="evidence" value="ECO:0007669"/>
    <property type="project" value="InterPro"/>
</dbReference>
<evidence type="ECO:0000256" key="3">
    <source>
        <dbReference type="ARBA" id="ARBA00022786"/>
    </source>
</evidence>